<comment type="caution">
    <text evidence="2">The sequence shown here is derived from an EMBL/GenBank/DDBJ whole genome shotgun (WGS) entry which is preliminary data.</text>
</comment>
<accession>A0A7W5JXY5</accession>
<keyword evidence="1" id="KW-0143">Chaperone</keyword>
<dbReference type="AlphaFoldDB" id="A0A7W5JXY5"/>
<evidence type="ECO:0000256" key="1">
    <source>
        <dbReference type="ARBA" id="ARBA00023186"/>
    </source>
</evidence>
<gene>
    <name evidence="2" type="ORF">FHX39_003307</name>
</gene>
<dbReference type="RefSeq" id="WP_183340187.1">
    <property type="nucleotide sequence ID" value="NZ_JACHZG010000001.1"/>
</dbReference>
<evidence type="ECO:0000313" key="2">
    <source>
        <dbReference type="EMBL" id="MBB3328363.1"/>
    </source>
</evidence>
<dbReference type="Proteomes" id="UP000565572">
    <property type="component" value="Unassembled WGS sequence"/>
</dbReference>
<reference evidence="2 3" key="1">
    <citation type="submission" date="2020-08" db="EMBL/GenBank/DDBJ databases">
        <title>Sequencing the genomes of 1000 actinobacteria strains.</title>
        <authorList>
            <person name="Klenk H.-P."/>
        </authorList>
    </citation>
    <scope>NUCLEOTIDE SEQUENCE [LARGE SCALE GENOMIC DNA]</scope>
    <source>
        <strain evidence="2 3">DSM 11053</strain>
    </source>
</reference>
<organism evidence="2 3">
    <name type="scientific">Microlunatus antarcticus</name>
    <dbReference type="NCBI Taxonomy" id="53388"/>
    <lineage>
        <taxon>Bacteria</taxon>
        <taxon>Bacillati</taxon>
        <taxon>Actinomycetota</taxon>
        <taxon>Actinomycetes</taxon>
        <taxon>Propionibacteriales</taxon>
        <taxon>Propionibacteriaceae</taxon>
        <taxon>Microlunatus</taxon>
    </lineage>
</organism>
<keyword evidence="3" id="KW-1185">Reference proteome</keyword>
<dbReference type="GO" id="GO:0016151">
    <property type="term" value="F:nickel cation binding"/>
    <property type="evidence" value="ECO:0007669"/>
    <property type="project" value="InterPro"/>
</dbReference>
<name>A0A7W5JXY5_9ACTN</name>
<protein>
    <submittedName>
        <fullName evidence="2">Urease accessory protein</fullName>
    </submittedName>
</protein>
<dbReference type="InterPro" id="IPR002669">
    <property type="entry name" value="UreD"/>
</dbReference>
<proteinExistence type="predicted"/>
<dbReference type="EMBL" id="JACHZG010000001">
    <property type="protein sequence ID" value="MBB3328363.1"/>
    <property type="molecule type" value="Genomic_DNA"/>
</dbReference>
<evidence type="ECO:0000313" key="3">
    <source>
        <dbReference type="Proteomes" id="UP000565572"/>
    </source>
</evidence>
<sequence>MVGSAPDRCRIGLLATTALLLGGDVVELEVRVGPGARLDLFDVAGTVAYHGRGEASAWHVRLELAAGAALTYACEPFVVGDGADVTRTLDVDLAPDASAVVRDTVVLGRTGQRGGRLRSVTAVRVGGRPVLLEDQRLDPDGLRDAPGMLGAHRVLDTVAWLGPARPEPTAATTYALVGGAGTLSRWLGSSLADSPLHRVDVGATDAAVHAAPSPAR</sequence>
<dbReference type="Pfam" id="PF01774">
    <property type="entry name" value="UreD"/>
    <property type="match status" value="1"/>
</dbReference>